<name>A0A5N8WXY3_9ACTN</name>
<evidence type="ECO:0000259" key="5">
    <source>
        <dbReference type="PROSITE" id="PS50977"/>
    </source>
</evidence>
<evidence type="ECO:0000256" key="4">
    <source>
        <dbReference type="PROSITE-ProRule" id="PRU00335"/>
    </source>
</evidence>
<gene>
    <name evidence="6" type="ORF">FPZ41_28180</name>
</gene>
<feature type="DNA-binding region" description="H-T-H motif" evidence="4">
    <location>
        <begin position="27"/>
        <end position="46"/>
    </location>
</feature>
<dbReference type="AlphaFoldDB" id="A0A5N8WXY3"/>
<dbReference type="EMBL" id="VMNX01000128">
    <property type="protein sequence ID" value="MPY52243.1"/>
    <property type="molecule type" value="Genomic_DNA"/>
</dbReference>
<proteinExistence type="predicted"/>
<dbReference type="InterPro" id="IPR050109">
    <property type="entry name" value="HTH-type_TetR-like_transc_reg"/>
</dbReference>
<keyword evidence="2 4" id="KW-0238">DNA-binding</keyword>
<dbReference type="Proteomes" id="UP000373149">
    <property type="component" value="Unassembled WGS sequence"/>
</dbReference>
<dbReference type="Pfam" id="PF00440">
    <property type="entry name" value="TetR_N"/>
    <property type="match status" value="1"/>
</dbReference>
<evidence type="ECO:0000256" key="3">
    <source>
        <dbReference type="ARBA" id="ARBA00023163"/>
    </source>
</evidence>
<evidence type="ECO:0000313" key="6">
    <source>
        <dbReference type="EMBL" id="MPY52243.1"/>
    </source>
</evidence>
<dbReference type="GO" id="GO:0000976">
    <property type="term" value="F:transcription cis-regulatory region binding"/>
    <property type="evidence" value="ECO:0007669"/>
    <property type="project" value="TreeGrafter"/>
</dbReference>
<comment type="caution">
    <text evidence="6">The sequence shown here is derived from an EMBL/GenBank/DDBJ whole genome shotgun (WGS) entry which is preliminary data.</text>
</comment>
<dbReference type="PANTHER" id="PTHR30055">
    <property type="entry name" value="HTH-TYPE TRANSCRIPTIONAL REGULATOR RUTR"/>
    <property type="match status" value="1"/>
</dbReference>
<dbReference type="InterPro" id="IPR009057">
    <property type="entry name" value="Homeodomain-like_sf"/>
</dbReference>
<sequence length="207" mass="22829">MGTSGTRMALSRHAATLFWTRGWAATSGDDIAAAGGVSTRTVWRYFRSKESCVEPLLASSAYRFMASLQRWSLSSSLEDFWIRDLTEHPPTPETVFDDIRSMRVICLGHDEPALRASWLMVCGQAEQTFAPIIARRLDRRVDDATIRLSAAAATAAVRIVTEQISLAVVSEASRYDTDEVIAHLSRAIRASTTEPICDPVPRRTPGS</sequence>
<reference evidence="6 7" key="1">
    <citation type="submission" date="2019-09" db="EMBL/GenBank/DDBJ databases">
        <authorList>
            <person name="Duangmal K."/>
            <person name="Teo W.F.A."/>
            <person name="Lipun K."/>
        </authorList>
    </citation>
    <scope>NUCLEOTIDE SEQUENCE [LARGE SCALE GENOMIC DNA]</scope>
    <source>
        <strain evidence="6 7">K1PN6</strain>
    </source>
</reference>
<accession>A0A5N8WXY3</accession>
<dbReference type="PANTHER" id="PTHR30055:SF238">
    <property type="entry name" value="MYCOFACTOCIN BIOSYNTHESIS TRANSCRIPTIONAL REGULATOR MFTR-RELATED"/>
    <property type="match status" value="1"/>
</dbReference>
<feature type="domain" description="HTH tetR-type" evidence="5">
    <location>
        <begin position="4"/>
        <end position="64"/>
    </location>
</feature>
<dbReference type="GO" id="GO:0003700">
    <property type="term" value="F:DNA-binding transcription factor activity"/>
    <property type="evidence" value="ECO:0007669"/>
    <property type="project" value="TreeGrafter"/>
</dbReference>
<evidence type="ECO:0000313" key="7">
    <source>
        <dbReference type="Proteomes" id="UP000373149"/>
    </source>
</evidence>
<keyword evidence="1" id="KW-0805">Transcription regulation</keyword>
<dbReference type="SUPFAM" id="SSF46689">
    <property type="entry name" value="Homeodomain-like"/>
    <property type="match status" value="1"/>
</dbReference>
<keyword evidence="7" id="KW-1185">Reference proteome</keyword>
<evidence type="ECO:0000256" key="1">
    <source>
        <dbReference type="ARBA" id="ARBA00023015"/>
    </source>
</evidence>
<keyword evidence="3" id="KW-0804">Transcription</keyword>
<dbReference type="InterPro" id="IPR001647">
    <property type="entry name" value="HTH_TetR"/>
</dbReference>
<dbReference type="Gene3D" id="1.10.357.10">
    <property type="entry name" value="Tetracycline Repressor, domain 2"/>
    <property type="match status" value="1"/>
</dbReference>
<protein>
    <submittedName>
        <fullName evidence="6">TetR/AcrR family transcriptional regulator</fullName>
    </submittedName>
</protein>
<organism evidence="6 7">
    <name type="scientific">Streptomyces acidicola</name>
    <dbReference type="NCBI Taxonomy" id="2596892"/>
    <lineage>
        <taxon>Bacteria</taxon>
        <taxon>Bacillati</taxon>
        <taxon>Actinomycetota</taxon>
        <taxon>Actinomycetes</taxon>
        <taxon>Kitasatosporales</taxon>
        <taxon>Streptomycetaceae</taxon>
        <taxon>Streptomyces</taxon>
    </lineage>
</organism>
<evidence type="ECO:0000256" key="2">
    <source>
        <dbReference type="ARBA" id="ARBA00023125"/>
    </source>
</evidence>
<dbReference type="PROSITE" id="PS50977">
    <property type="entry name" value="HTH_TETR_2"/>
    <property type="match status" value="1"/>
</dbReference>